<evidence type="ECO:0000313" key="3">
    <source>
        <dbReference type="Proteomes" id="UP000664382"/>
    </source>
</evidence>
<dbReference type="InterPro" id="IPR007331">
    <property type="entry name" value="Htaa"/>
</dbReference>
<evidence type="ECO:0000259" key="1">
    <source>
        <dbReference type="Pfam" id="PF04213"/>
    </source>
</evidence>
<name>A0A939MJV7_9MICO</name>
<dbReference type="AlphaFoldDB" id="A0A939MJV7"/>
<proteinExistence type="predicted"/>
<keyword evidence="3" id="KW-1185">Reference proteome</keyword>
<protein>
    <submittedName>
        <fullName evidence="2">HtaA domain-containing protein</fullName>
    </submittedName>
</protein>
<reference evidence="2" key="1">
    <citation type="submission" date="2021-03" db="EMBL/GenBank/DDBJ databases">
        <title>Leucobacter chromiisoli sp. nov., isolated from chromium-containing soil of chemical plant.</title>
        <authorList>
            <person name="Xu Z."/>
        </authorList>
    </citation>
    <scope>NUCLEOTIDE SEQUENCE</scope>
    <source>
        <strain evidence="2">S27</strain>
    </source>
</reference>
<feature type="domain" description="Htaa" evidence="1">
    <location>
        <begin position="7"/>
        <end position="151"/>
    </location>
</feature>
<sequence>MDRPSRGSLRWAIRDSFLRYVTVIAAGRVQVDGVERDGEGRFVFPLRAVGREGDDWHLSFGGSVRFTAHNGFLDVLVAAPEVLIGPGGGVLATHRREDEASLTPLVELDPGEPEFDGDSAVWPSIATRLLEAGAEQFGGAYQAGADLAPIAMRMERRRPVD</sequence>
<accession>A0A939MJV7</accession>
<dbReference type="EMBL" id="JAGDYM010000005">
    <property type="protein sequence ID" value="MBO1901320.1"/>
    <property type="molecule type" value="Genomic_DNA"/>
</dbReference>
<dbReference type="Pfam" id="PF04213">
    <property type="entry name" value="HtaA"/>
    <property type="match status" value="1"/>
</dbReference>
<organism evidence="2 3">
    <name type="scientific">Leucobacter weissii</name>
    <dbReference type="NCBI Taxonomy" id="1983706"/>
    <lineage>
        <taxon>Bacteria</taxon>
        <taxon>Bacillati</taxon>
        <taxon>Actinomycetota</taxon>
        <taxon>Actinomycetes</taxon>
        <taxon>Micrococcales</taxon>
        <taxon>Microbacteriaceae</taxon>
        <taxon>Leucobacter</taxon>
    </lineage>
</organism>
<gene>
    <name evidence="2" type="ORF">J4H92_05090</name>
</gene>
<dbReference type="RefSeq" id="WP_208096798.1">
    <property type="nucleotide sequence ID" value="NZ_JAGDYM010000005.1"/>
</dbReference>
<evidence type="ECO:0000313" key="2">
    <source>
        <dbReference type="EMBL" id="MBO1901320.1"/>
    </source>
</evidence>
<dbReference type="Proteomes" id="UP000664382">
    <property type="component" value="Unassembled WGS sequence"/>
</dbReference>
<comment type="caution">
    <text evidence="2">The sequence shown here is derived from an EMBL/GenBank/DDBJ whole genome shotgun (WGS) entry which is preliminary data.</text>
</comment>